<sequence>MASQIKALLDHPMFTTMFEDASSGLSTLSKHDARAHFEQIAGSASSLPQLATVSIEDGVRSFDKKLAAVPLLRTLEDSTGIPKVIIAGIVLPLIFAPYIILLVALAVIFFDDVFHVIGDIIGFLFRFFTNRTTLNFITSAIAFVFPALESARAVVNIRQGTSPAGPQAISAEAVNIVTAWLIYWPLVVVVNFVFSIVFPRWSLFIILKCVCIVALQSHIRTRGSGTLSDAKPGRPETPRSASGDKVDKVD</sequence>
<name>A0ABR3IZH8_9AGAR</name>
<reference evidence="4" key="1">
    <citation type="submission" date="2024-06" db="EMBL/GenBank/DDBJ databases">
        <title>Multi-omics analyses provide insights into the biosynthesis of the anticancer antibiotic pleurotin in Hohenbuehelia grisea.</title>
        <authorList>
            <person name="Weaver J.A."/>
            <person name="Alberti F."/>
        </authorList>
    </citation>
    <scope>NUCLEOTIDE SEQUENCE [LARGE SCALE GENOMIC DNA]</scope>
    <source>
        <strain evidence="4">T-177</strain>
    </source>
</reference>
<evidence type="ECO:0000313" key="3">
    <source>
        <dbReference type="EMBL" id="KAL0948638.1"/>
    </source>
</evidence>
<feature type="transmembrane region" description="Helical" evidence="2">
    <location>
        <begin position="84"/>
        <end position="110"/>
    </location>
</feature>
<gene>
    <name evidence="3" type="ORF">HGRIS_010443</name>
</gene>
<dbReference type="EMBL" id="JASNQZ010000013">
    <property type="protein sequence ID" value="KAL0948638.1"/>
    <property type="molecule type" value="Genomic_DNA"/>
</dbReference>
<evidence type="ECO:0000256" key="1">
    <source>
        <dbReference type="SAM" id="MobiDB-lite"/>
    </source>
</evidence>
<keyword evidence="2" id="KW-1133">Transmembrane helix</keyword>
<proteinExistence type="predicted"/>
<keyword evidence="4" id="KW-1185">Reference proteome</keyword>
<feature type="region of interest" description="Disordered" evidence="1">
    <location>
        <begin position="223"/>
        <end position="250"/>
    </location>
</feature>
<protein>
    <submittedName>
        <fullName evidence="3">Uncharacterized protein</fullName>
    </submittedName>
</protein>
<evidence type="ECO:0000256" key="2">
    <source>
        <dbReference type="SAM" id="Phobius"/>
    </source>
</evidence>
<accession>A0ABR3IZH8</accession>
<organism evidence="3 4">
    <name type="scientific">Hohenbuehelia grisea</name>
    <dbReference type="NCBI Taxonomy" id="104357"/>
    <lineage>
        <taxon>Eukaryota</taxon>
        <taxon>Fungi</taxon>
        <taxon>Dikarya</taxon>
        <taxon>Basidiomycota</taxon>
        <taxon>Agaricomycotina</taxon>
        <taxon>Agaricomycetes</taxon>
        <taxon>Agaricomycetidae</taxon>
        <taxon>Agaricales</taxon>
        <taxon>Pleurotineae</taxon>
        <taxon>Pleurotaceae</taxon>
        <taxon>Hohenbuehelia</taxon>
    </lineage>
</organism>
<keyword evidence="2" id="KW-0812">Transmembrane</keyword>
<evidence type="ECO:0000313" key="4">
    <source>
        <dbReference type="Proteomes" id="UP001556367"/>
    </source>
</evidence>
<feature type="compositionally biased region" description="Basic and acidic residues" evidence="1">
    <location>
        <begin position="231"/>
        <end position="250"/>
    </location>
</feature>
<keyword evidence="2" id="KW-0472">Membrane</keyword>
<comment type="caution">
    <text evidence="3">The sequence shown here is derived from an EMBL/GenBank/DDBJ whole genome shotgun (WGS) entry which is preliminary data.</text>
</comment>
<dbReference type="Proteomes" id="UP001556367">
    <property type="component" value="Unassembled WGS sequence"/>
</dbReference>
<feature type="transmembrane region" description="Helical" evidence="2">
    <location>
        <begin position="130"/>
        <end position="148"/>
    </location>
</feature>